<name>A0A1H6T3M5_9BURK</name>
<dbReference type="Gene3D" id="2.40.50.100">
    <property type="match status" value="1"/>
</dbReference>
<gene>
    <name evidence="4" type="ORF">SAMN05192539_1003341</name>
</gene>
<keyword evidence="1" id="KW-1133">Transmembrane helix</keyword>
<evidence type="ECO:0000259" key="2">
    <source>
        <dbReference type="Pfam" id="PF25917"/>
    </source>
</evidence>
<dbReference type="EMBL" id="FNYE01000003">
    <property type="protein sequence ID" value="SEI70402.1"/>
    <property type="molecule type" value="Genomic_DNA"/>
</dbReference>
<dbReference type="Pfam" id="PF25917">
    <property type="entry name" value="BSH_RND"/>
    <property type="match status" value="1"/>
</dbReference>
<feature type="transmembrane region" description="Helical" evidence="1">
    <location>
        <begin position="34"/>
        <end position="55"/>
    </location>
</feature>
<dbReference type="PANTHER" id="PTHR30386:SF24">
    <property type="entry name" value="MULTIDRUG RESISTANCE EFFLUX PUMP"/>
    <property type="match status" value="1"/>
</dbReference>
<protein>
    <submittedName>
        <fullName evidence="4">Membrane fusion protein, multidrug efflux system</fullName>
    </submittedName>
</protein>
<feature type="domain" description="p-hydroxybenzoic acid efflux pump subunit AaeA-like beta-barrel" evidence="3">
    <location>
        <begin position="274"/>
        <end position="365"/>
    </location>
</feature>
<organism evidence="4 5">
    <name type="scientific">Paraburkholderia diazotrophica</name>
    <dbReference type="NCBI Taxonomy" id="667676"/>
    <lineage>
        <taxon>Bacteria</taxon>
        <taxon>Pseudomonadati</taxon>
        <taxon>Pseudomonadota</taxon>
        <taxon>Betaproteobacteria</taxon>
        <taxon>Burkholderiales</taxon>
        <taxon>Burkholderiaceae</taxon>
        <taxon>Paraburkholderia</taxon>
    </lineage>
</organism>
<evidence type="ECO:0000313" key="4">
    <source>
        <dbReference type="EMBL" id="SEI70402.1"/>
    </source>
</evidence>
<dbReference type="SUPFAM" id="SSF111369">
    <property type="entry name" value="HlyD-like secretion proteins"/>
    <property type="match status" value="2"/>
</dbReference>
<keyword evidence="5" id="KW-1185">Reference proteome</keyword>
<evidence type="ECO:0000256" key="1">
    <source>
        <dbReference type="SAM" id="Phobius"/>
    </source>
</evidence>
<reference evidence="5" key="1">
    <citation type="submission" date="2016-10" db="EMBL/GenBank/DDBJ databases">
        <authorList>
            <person name="Varghese N."/>
            <person name="Submissions S."/>
        </authorList>
    </citation>
    <scope>NUCLEOTIDE SEQUENCE [LARGE SCALE GENOMIC DNA]</scope>
    <source>
        <strain evidence="5">LMG 26031</strain>
    </source>
</reference>
<keyword evidence="1" id="KW-0472">Membrane</keyword>
<evidence type="ECO:0000313" key="5">
    <source>
        <dbReference type="Proteomes" id="UP000198866"/>
    </source>
</evidence>
<dbReference type="Gene3D" id="1.10.287.470">
    <property type="entry name" value="Helix hairpin bin"/>
    <property type="match status" value="1"/>
</dbReference>
<dbReference type="PANTHER" id="PTHR30386">
    <property type="entry name" value="MEMBRANE FUSION SUBUNIT OF EMRAB-TOLC MULTIDRUG EFFLUX PUMP"/>
    <property type="match status" value="1"/>
</dbReference>
<feature type="domain" description="Multidrug resistance protein MdtA-like barrel-sandwich hybrid" evidence="2">
    <location>
        <begin position="75"/>
        <end position="264"/>
    </location>
</feature>
<dbReference type="STRING" id="667676.SAMN05192539_1003341"/>
<sequence>MLSGAYAHLNMSTSPSVAPPSVAGAAKQTRSIPWMLLAVIAVIVVIAAAGSYWFFVGRFIETTDDAYVGGDVTVLAPKVNGFVTDVLVQDNQYVKAGQVLIRLDARDYDARLAQAGAEVASAQASVTELEAKKSLQLATINEQSAEVRASSAELTRSASDSTRYRQLVKDDAVSNQVVERADADLLKARAAVDRSGAALIAAQRQLSVLDAQIGDAHARVATAEAAQRVAALNVEYTTIRSPIDGYVGNRTARVGVLANVGVSLLTVVPASGLWIDANFKEDQLKKMKVGDTVDVDLDASSHRIEGTVESLAPATGATFSVLPAENATGNFTKIVQRVPVRVRLSVPKEMQGVLRPGLSATVKVHLRGDGETARDAARAAS</sequence>
<accession>A0A1H6T3M5</accession>
<dbReference type="GO" id="GO:0055085">
    <property type="term" value="P:transmembrane transport"/>
    <property type="evidence" value="ECO:0007669"/>
    <property type="project" value="InterPro"/>
</dbReference>
<evidence type="ECO:0000259" key="3">
    <source>
        <dbReference type="Pfam" id="PF25963"/>
    </source>
</evidence>
<dbReference type="Pfam" id="PF25963">
    <property type="entry name" value="Beta-barrel_AAEA"/>
    <property type="match status" value="1"/>
</dbReference>
<dbReference type="PRINTS" id="PR01490">
    <property type="entry name" value="RTXTOXIND"/>
</dbReference>
<dbReference type="InterPro" id="IPR058625">
    <property type="entry name" value="MdtA-like_BSH"/>
</dbReference>
<dbReference type="InterPro" id="IPR050739">
    <property type="entry name" value="MFP"/>
</dbReference>
<dbReference type="InterPro" id="IPR058634">
    <property type="entry name" value="AaeA-lik-b-barrel"/>
</dbReference>
<proteinExistence type="predicted"/>
<dbReference type="AlphaFoldDB" id="A0A1H6T3M5"/>
<dbReference type="Gene3D" id="2.40.30.170">
    <property type="match status" value="1"/>
</dbReference>
<dbReference type="Proteomes" id="UP000198866">
    <property type="component" value="Unassembled WGS sequence"/>
</dbReference>
<keyword evidence="1" id="KW-0812">Transmembrane</keyword>